<gene>
    <name evidence="5" type="ORF">HK099_008550</name>
</gene>
<dbReference type="GO" id="GO:0005524">
    <property type="term" value="F:ATP binding"/>
    <property type="evidence" value="ECO:0007669"/>
    <property type="project" value="UniProtKB-UniRule"/>
</dbReference>
<dbReference type="SMART" id="SM00220">
    <property type="entry name" value="S_TKc"/>
    <property type="match status" value="1"/>
</dbReference>
<dbReference type="Gene3D" id="1.10.510.10">
    <property type="entry name" value="Transferase(Phosphotransferase) domain 1"/>
    <property type="match status" value="2"/>
</dbReference>
<keyword evidence="6" id="KW-1185">Reference proteome</keyword>
<dbReference type="Pfam" id="PF00069">
    <property type="entry name" value="Pkinase"/>
    <property type="match status" value="2"/>
</dbReference>
<evidence type="ECO:0000256" key="2">
    <source>
        <dbReference type="ARBA" id="ARBA00022840"/>
    </source>
</evidence>
<dbReference type="InterPro" id="IPR017441">
    <property type="entry name" value="Protein_kinase_ATP_BS"/>
</dbReference>
<dbReference type="Proteomes" id="UP001211065">
    <property type="component" value="Unassembled WGS sequence"/>
</dbReference>
<dbReference type="InterPro" id="IPR000719">
    <property type="entry name" value="Prot_kinase_dom"/>
</dbReference>
<dbReference type="GO" id="GO:0035556">
    <property type="term" value="P:intracellular signal transduction"/>
    <property type="evidence" value="ECO:0007669"/>
    <property type="project" value="TreeGrafter"/>
</dbReference>
<accession>A0AAD5TW08</accession>
<evidence type="ECO:0000256" key="3">
    <source>
        <dbReference type="PROSITE-ProRule" id="PRU10141"/>
    </source>
</evidence>
<dbReference type="PROSITE" id="PS50011">
    <property type="entry name" value="PROTEIN_KINASE_DOM"/>
    <property type="match status" value="1"/>
</dbReference>
<proteinExistence type="predicted"/>
<dbReference type="PROSITE" id="PS00107">
    <property type="entry name" value="PROTEIN_KINASE_ATP"/>
    <property type="match status" value="1"/>
</dbReference>
<keyword evidence="2 3" id="KW-0067">ATP-binding</keyword>
<keyword evidence="1 3" id="KW-0547">Nucleotide-binding</keyword>
<sequence>MTSNNDFFNCSSSSSKRALQKHVSSNDQSLSFTKLNIDANPIEPKFSQLINVDPPKQFSSLPNTDHLIFKSSPTQSSFPQNITTQSCPQVPILKKKASISRPTSLMKDFSNTFNTPTSSYFSQTYYDNFQDSIDNSEFSPGDEIGPYVLQKKIGTGAFGTVYKARKESLPNSPNSTSPTVAVKVINRNSRCNSISSSLSHSLQSNFIPENNNNNINPDNDIDELVSQETDIWKQLSHPNILSLHDVVQAEGNIFVISEIAKGGSLLQYIQNNPGGISEKDAARLFRELIYAVKYMHDLGIVHRDIKAENILLVDKFDEIEHSFTKNVQLNSTTAHHHHHKKQSDFHLNTLDQLFISPTSSTPPLTPQSIRSANSNSIPIWMPEGKVLFKGNNENNISSLTNDTSNNNIEVNSSKEIFSSTASLPFQFEQCNEFFHNNDHTKDSDTDYTPTQSNADLTQCTKDINSYVCKLADFGLSGYIHEKEKDRTVVGSIHYCSPEEIKQQSFGQPSSDIWSLGVVLFAMVTGTLPFNDDYIPRLQQQIINGRYDKSKLEKFSKNFQDLISSLLQVQKEKRITMAQLLQHPWVLENL</sequence>
<evidence type="ECO:0000256" key="1">
    <source>
        <dbReference type="ARBA" id="ARBA00022741"/>
    </source>
</evidence>
<dbReference type="SUPFAM" id="SSF56112">
    <property type="entry name" value="Protein kinase-like (PK-like)"/>
    <property type="match status" value="1"/>
</dbReference>
<evidence type="ECO:0000259" key="4">
    <source>
        <dbReference type="PROSITE" id="PS50011"/>
    </source>
</evidence>
<feature type="domain" description="Protein kinase" evidence="4">
    <location>
        <begin position="147"/>
        <end position="585"/>
    </location>
</feature>
<dbReference type="GO" id="GO:0005737">
    <property type="term" value="C:cytoplasm"/>
    <property type="evidence" value="ECO:0007669"/>
    <property type="project" value="TreeGrafter"/>
</dbReference>
<dbReference type="PROSITE" id="PS00108">
    <property type="entry name" value="PROTEIN_KINASE_ST"/>
    <property type="match status" value="1"/>
</dbReference>
<evidence type="ECO:0000313" key="6">
    <source>
        <dbReference type="Proteomes" id="UP001211065"/>
    </source>
</evidence>
<evidence type="ECO:0000313" key="5">
    <source>
        <dbReference type="EMBL" id="KAJ3209258.1"/>
    </source>
</evidence>
<comment type="caution">
    <text evidence="5">The sequence shown here is derived from an EMBL/GenBank/DDBJ whole genome shotgun (WGS) entry which is preliminary data.</text>
</comment>
<dbReference type="EMBL" id="JADGJW010000950">
    <property type="protein sequence ID" value="KAJ3209258.1"/>
    <property type="molecule type" value="Genomic_DNA"/>
</dbReference>
<protein>
    <recommendedName>
        <fullName evidence="4">Protein kinase domain-containing protein</fullName>
    </recommendedName>
</protein>
<dbReference type="InterPro" id="IPR011009">
    <property type="entry name" value="Kinase-like_dom_sf"/>
</dbReference>
<dbReference type="InterPro" id="IPR008271">
    <property type="entry name" value="Ser/Thr_kinase_AS"/>
</dbReference>
<dbReference type="AlphaFoldDB" id="A0AAD5TW08"/>
<dbReference type="GO" id="GO:0004674">
    <property type="term" value="F:protein serine/threonine kinase activity"/>
    <property type="evidence" value="ECO:0007669"/>
    <property type="project" value="TreeGrafter"/>
</dbReference>
<organism evidence="5 6">
    <name type="scientific">Clydaea vesicula</name>
    <dbReference type="NCBI Taxonomy" id="447962"/>
    <lineage>
        <taxon>Eukaryota</taxon>
        <taxon>Fungi</taxon>
        <taxon>Fungi incertae sedis</taxon>
        <taxon>Chytridiomycota</taxon>
        <taxon>Chytridiomycota incertae sedis</taxon>
        <taxon>Chytridiomycetes</taxon>
        <taxon>Lobulomycetales</taxon>
        <taxon>Lobulomycetaceae</taxon>
        <taxon>Clydaea</taxon>
    </lineage>
</organism>
<dbReference type="PANTHER" id="PTHR24346">
    <property type="entry name" value="MAP/MICROTUBULE AFFINITY-REGULATING KINASE"/>
    <property type="match status" value="1"/>
</dbReference>
<name>A0AAD5TW08_9FUNG</name>
<dbReference type="PANTHER" id="PTHR24346:SF110">
    <property type="entry name" value="NON-SPECIFIC SERINE_THREONINE PROTEIN KINASE"/>
    <property type="match status" value="1"/>
</dbReference>
<feature type="binding site" evidence="3">
    <location>
        <position position="183"/>
    </location>
    <ligand>
        <name>ATP</name>
        <dbReference type="ChEBI" id="CHEBI:30616"/>
    </ligand>
</feature>
<reference evidence="5" key="1">
    <citation type="submission" date="2020-05" db="EMBL/GenBank/DDBJ databases">
        <title>Phylogenomic resolution of chytrid fungi.</title>
        <authorList>
            <person name="Stajich J.E."/>
            <person name="Amses K."/>
            <person name="Simmons R."/>
            <person name="Seto K."/>
            <person name="Myers J."/>
            <person name="Bonds A."/>
            <person name="Quandt C.A."/>
            <person name="Barry K."/>
            <person name="Liu P."/>
            <person name="Grigoriev I."/>
            <person name="Longcore J.E."/>
            <person name="James T.Y."/>
        </authorList>
    </citation>
    <scope>NUCLEOTIDE SEQUENCE</scope>
    <source>
        <strain evidence="5">JEL0476</strain>
    </source>
</reference>